<organism evidence="3 5">
    <name type="scientific">Puccinia graminis f. sp. tritici</name>
    <dbReference type="NCBI Taxonomy" id="56615"/>
    <lineage>
        <taxon>Eukaryota</taxon>
        <taxon>Fungi</taxon>
        <taxon>Dikarya</taxon>
        <taxon>Basidiomycota</taxon>
        <taxon>Pucciniomycotina</taxon>
        <taxon>Pucciniomycetes</taxon>
        <taxon>Pucciniales</taxon>
        <taxon>Pucciniaceae</taxon>
        <taxon>Puccinia</taxon>
    </lineage>
</organism>
<evidence type="ECO:0000313" key="2">
    <source>
        <dbReference type="EMBL" id="KAA1084438.1"/>
    </source>
</evidence>
<evidence type="ECO:0000313" key="4">
    <source>
        <dbReference type="Proteomes" id="UP000324748"/>
    </source>
</evidence>
<dbReference type="AlphaFoldDB" id="A0A5B0S598"/>
<protein>
    <submittedName>
        <fullName evidence="3">Uncharacterized protein</fullName>
    </submittedName>
</protein>
<gene>
    <name evidence="2" type="ORF">PGT21_027916</name>
    <name evidence="3" type="ORF">PGTUg99_017564</name>
</gene>
<evidence type="ECO:0000313" key="3">
    <source>
        <dbReference type="EMBL" id="KAA1132982.1"/>
    </source>
</evidence>
<proteinExistence type="predicted"/>
<comment type="caution">
    <text evidence="3">The sequence shown here is derived from an EMBL/GenBank/DDBJ whole genome shotgun (WGS) entry which is preliminary data.</text>
</comment>
<feature type="compositionally biased region" description="Low complexity" evidence="1">
    <location>
        <begin position="33"/>
        <end position="45"/>
    </location>
</feature>
<keyword evidence="4" id="KW-1185">Reference proteome</keyword>
<feature type="region of interest" description="Disordered" evidence="1">
    <location>
        <begin position="15"/>
        <end position="45"/>
    </location>
</feature>
<evidence type="ECO:0000256" key="1">
    <source>
        <dbReference type="SAM" id="MobiDB-lite"/>
    </source>
</evidence>
<dbReference type="Proteomes" id="UP000324748">
    <property type="component" value="Unassembled WGS sequence"/>
</dbReference>
<name>A0A5B0S598_PUCGR</name>
<evidence type="ECO:0000313" key="5">
    <source>
        <dbReference type="Proteomes" id="UP000325313"/>
    </source>
</evidence>
<dbReference type="EMBL" id="VSWC01000118">
    <property type="protein sequence ID" value="KAA1084438.1"/>
    <property type="molecule type" value="Genomic_DNA"/>
</dbReference>
<reference evidence="4 5" key="1">
    <citation type="submission" date="2019-05" db="EMBL/GenBank/DDBJ databases">
        <title>Emergence of the Ug99 lineage of the wheat stem rust pathogen through somatic hybridization.</title>
        <authorList>
            <person name="Li F."/>
            <person name="Upadhyaya N.M."/>
            <person name="Sperschneider J."/>
            <person name="Matny O."/>
            <person name="Nguyen-Phuc H."/>
            <person name="Mago R."/>
            <person name="Raley C."/>
            <person name="Miller M.E."/>
            <person name="Silverstein K.A.T."/>
            <person name="Henningsen E."/>
            <person name="Hirsch C.D."/>
            <person name="Visser B."/>
            <person name="Pretorius Z.A."/>
            <person name="Steffenson B.J."/>
            <person name="Schwessinger B."/>
            <person name="Dodds P.N."/>
            <person name="Figueroa M."/>
        </authorList>
    </citation>
    <scope>NUCLEOTIDE SEQUENCE [LARGE SCALE GENOMIC DNA]</scope>
    <source>
        <strain evidence="2">21-0</strain>
        <strain evidence="3 5">Ug99</strain>
    </source>
</reference>
<dbReference type="EMBL" id="VDEP01000074">
    <property type="protein sequence ID" value="KAA1132982.1"/>
    <property type="molecule type" value="Genomic_DNA"/>
</dbReference>
<accession>A0A5B0S598</accession>
<dbReference type="Proteomes" id="UP000325313">
    <property type="component" value="Unassembled WGS sequence"/>
</dbReference>
<sequence length="72" mass="8009">MLKLDNQLLCIEEQGQFKLGPRPQPPTIDKYTSSSDSSSFSQGKISQQDNVSIYFDEHGYLKTQKTGGDNPA</sequence>